<gene>
    <name evidence="2" type="ORF">EJ05DRAFT_538038</name>
</gene>
<dbReference type="AlphaFoldDB" id="A0A6A6W788"/>
<feature type="region of interest" description="Disordered" evidence="1">
    <location>
        <begin position="338"/>
        <end position="371"/>
    </location>
</feature>
<dbReference type="EMBL" id="ML996571">
    <property type="protein sequence ID" value="KAF2758722.1"/>
    <property type="molecule type" value="Genomic_DNA"/>
</dbReference>
<evidence type="ECO:0000313" key="3">
    <source>
        <dbReference type="Proteomes" id="UP000799437"/>
    </source>
</evidence>
<evidence type="ECO:0000256" key="1">
    <source>
        <dbReference type="SAM" id="MobiDB-lite"/>
    </source>
</evidence>
<dbReference type="OrthoDB" id="5232980at2759"/>
<protein>
    <submittedName>
        <fullName evidence="2">Uncharacterized protein</fullName>
    </submittedName>
</protein>
<organism evidence="2 3">
    <name type="scientific">Pseudovirgaria hyperparasitica</name>
    <dbReference type="NCBI Taxonomy" id="470096"/>
    <lineage>
        <taxon>Eukaryota</taxon>
        <taxon>Fungi</taxon>
        <taxon>Dikarya</taxon>
        <taxon>Ascomycota</taxon>
        <taxon>Pezizomycotina</taxon>
        <taxon>Dothideomycetes</taxon>
        <taxon>Dothideomycetes incertae sedis</taxon>
        <taxon>Acrospermales</taxon>
        <taxon>Acrospermaceae</taxon>
        <taxon>Pseudovirgaria</taxon>
    </lineage>
</organism>
<feature type="compositionally biased region" description="Basic and acidic residues" evidence="1">
    <location>
        <begin position="338"/>
        <end position="355"/>
    </location>
</feature>
<accession>A0A6A6W788</accession>
<keyword evidence="3" id="KW-1185">Reference proteome</keyword>
<reference evidence="2" key="1">
    <citation type="journal article" date="2020" name="Stud. Mycol.">
        <title>101 Dothideomycetes genomes: a test case for predicting lifestyles and emergence of pathogens.</title>
        <authorList>
            <person name="Haridas S."/>
            <person name="Albert R."/>
            <person name="Binder M."/>
            <person name="Bloem J."/>
            <person name="Labutti K."/>
            <person name="Salamov A."/>
            <person name="Andreopoulos B."/>
            <person name="Baker S."/>
            <person name="Barry K."/>
            <person name="Bills G."/>
            <person name="Bluhm B."/>
            <person name="Cannon C."/>
            <person name="Castanera R."/>
            <person name="Culley D."/>
            <person name="Daum C."/>
            <person name="Ezra D."/>
            <person name="Gonzalez J."/>
            <person name="Henrissat B."/>
            <person name="Kuo A."/>
            <person name="Liang C."/>
            <person name="Lipzen A."/>
            <person name="Lutzoni F."/>
            <person name="Magnuson J."/>
            <person name="Mondo S."/>
            <person name="Nolan M."/>
            <person name="Ohm R."/>
            <person name="Pangilinan J."/>
            <person name="Park H.-J."/>
            <person name="Ramirez L."/>
            <person name="Alfaro M."/>
            <person name="Sun H."/>
            <person name="Tritt A."/>
            <person name="Yoshinaga Y."/>
            <person name="Zwiers L.-H."/>
            <person name="Turgeon B."/>
            <person name="Goodwin S."/>
            <person name="Spatafora J."/>
            <person name="Crous P."/>
            <person name="Grigoriev I."/>
        </authorList>
    </citation>
    <scope>NUCLEOTIDE SEQUENCE</scope>
    <source>
        <strain evidence="2">CBS 121739</strain>
    </source>
</reference>
<dbReference type="Proteomes" id="UP000799437">
    <property type="component" value="Unassembled WGS sequence"/>
</dbReference>
<dbReference type="RefSeq" id="XP_033601173.1">
    <property type="nucleotide sequence ID" value="XM_033749425.1"/>
</dbReference>
<evidence type="ECO:0000313" key="2">
    <source>
        <dbReference type="EMBL" id="KAF2758722.1"/>
    </source>
</evidence>
<sequence>MNSQLGSSPNGQISLPSLLDNLLSAVEIEQIKQQFDLECRIDSQVLWSGVTREVAQAWADKRNLQTLTTAMGSLMDVKHSSCLKQVKTPKQWSLYIKGASALFASHIARRSSKVTVLLPPPPEMLNPTGHTNYQLVEEPIIKGLIGGYSVGCIELVHPMVKGAEEFRYETWPINREDCWSRRFPLTMAYRISWRPVKMTSEIRKIVAIITVAKEASFHSDHIPSPSYQEQSSVESISGIILEEMKLAVSQPQDTDQGLKANTRDLKAQRKRANEKMAQEARRAKALRKKAQEKMDEKAREAKLESKKAQEKIVMKAKEAKLEKKRAHEEMEKRAREAKLERKRAHEEMVKKAREVKLKKKRAHEKMEKRAREVKLQNREAYEKMMHERIETLSSYLGCFGIN</sequence>
<proteinExistence type="predicted"/>
<dbReference type="GeneID" id="54490479"/>
<name>A0A6A6W788_9PEZI</name>